<reference evidence="2 3" key="1">
    <citation type="journal article" date="2021" name="ISME Commun">
        <title>Automated analysis of genomic sequences facilitates high-throughput and comprehensive description of bacteria.</title>
        <authorList>
            <person name="Hitch T.C.A."/>
        </authorList>
    </citation>
    <scope>NUCLEOTIDE SEQUENCE [LARGE SCALE GENOMIC DNA]</scope>
    <source>
        <strain evidence="2 3">Sanger_04</strain>
    </source>
</reference>
<proteinExistence type="predicted"/>
<dbReference type="InterPro" id="IPR001927">
    <property type="entry name" value="Na/Gal_symport"/>
</dbReference>
<keyword evidence="3" id="KW-1185">Reference proteome</keyword>
<dbReference type="NCBIfam" id="TIGR00792">
    <property type="entry name" value="gph"/>
    <property type="match status" value="1"/>
</dbReference>
<dbReference type="PANTHER" id="PTHR11328:SF24">
    <property type="entry name" value="MAJOR FACILITATOR SUPERFAMILY (MFS) PROFILE DOMAIN-CONTAINING PROTEIN"/>
    <property type="match status" value="1"/>
</dbReference>
<protein>
    <submittedName>
        <fullName evidence="2">Glycoside-pentoside-hexuronide (GPH):cation symporter</fullName>
    </submittedName>
</protein>
<evidence type="ECO:0000313" key="2">
    <source>
        <dbReference type="EMBL" id="MCU6697189.1"/>
    </source>
</evidence>
<dbReference type="RefSeq" id="WP_158363644.1">
    <property type="nucleotide sequence ID" value="NZ_JAOQKC010000011.1"/>
</dbReference>
<evidence type="ECO:0000313" key="3">
    <source>
        <dbReference type="Proteomes" id="UP001652461"/>
    </source>
</evidence>
<gene>
    <name evidence="2" type="ORF">OCV63_09785</name>
</gene>
<feature type="transmembrane region" description="Helical" evidence="1">
    <location>
        <begin position="232"/>
        <end position="255"/>
    </location>
</feature>
<sequence>MFQKKTKEDDPEKLTHSHVFAYGMGALPANMNNQLRSSYQLSFMTDIAKINPAIAGALMTIMVIWDAINDPIIAVLADRTNTKRMGKYRPWMFWGSILLGIITILCFVNPGFTGAMNAGYFFLVMFIYCWVQTMFTVSWQALNSVMSADPHQRNRLLTYRQLFGTGSAIVVSILVMPIVNGAATEAKGWLTIAAIVAVCDIIGGLACCVGVRKKDYYNSLPEPERFTWKDQLHIVVHNKPLLLAAGAYGTLFLMMNTINAANIYFYRIALGSTDIIALSGVISLVFSIGVIPFVPGILKKMEKRTMAMLGLGIYLIQPIGYLVMRGTLLAETYQYNSKILMIFLVLTAFGAFGNIVANIAIVAFIMDVADYTEWKFHTAQAAFVNSAVTLLKKLSGSVSTLVVGIALAAVGYVNYSIVTPQLKSMVVDICIWPLFAMGILCFIMLKAYPLHGEFNTKMRAELKERRANKNV</sequence>
<feature type="transmembrane region" description="Helical" evidence="1">
    <location>
        <begin position="339"/>
        <end position="365"/>
    </location>
</feature>
<feature type="transmembrane region" description="Helical" evidence="1">
    <location>
        <begin position="275"/>
        <end position="294"/>
    </location>
</feature>
<dbReference type="Pfam" id="PF13347">
    <property type="entry name" value="MFS_2"/>
    <property type="match status" value="1"/>
</dbReference>
<dbReference type="Gene3D" id="1.20.1250.20">
    <property type="entry name" value="MFS general substrate transporter like domains"/>
    <property type="match status" value="1"/>
</dbReference>
<feature type="transmembrane region" description="Helical" evidence="1">
    <location>
        <begin position="118"/>
        <end position="142"/>
    </location>
</feature>
<dbReference type="InterPro" id="IPR036259">
    <property type="entry name" value="MFS_trans_sf"/>
</dbReference>
<dbReference type="SUPFAM" id="SSF103473">
    <property type="entry name" value="MFS general substrate transporter"/>
    <property type="match status" value="1"/>
</dbReference>
<organism evidence="2 3">
    <name type="scientific">Laedolimicola ammoniilytica</name>
    <dbReference type="NCBI Taxonomy" id="2981771"/>
    <lineage>
        <taxon>Bacteria</taxon>
        <taxon>Bacillati</taxon>
        <taxon>Bacillota</taxon>
        <taxon>Clostridia</taxon>
        <taxon>Lachnospirales</taxon>
        <taxon>Lachnospiraceae</taxon>
        <taxon>Laedolimicola</taxon>
    </lineage>
</organism>
<keyword evidence="1" id="KW-0812">Transmembrane</keyword>
<dbReference type="Proteomes" id="UP001652461">
    <property type="component" value="Unassembled WGS sequence"/>
</dbReference>
<feature type="transmembrane region" description="Helical" evidence="1">
    <location>
        <begin position="189"/>
        <end position="211"/>
    </location>
</feature>
<keyword evidence="1" id="KW-0472">Membrane</keyword>
<comment type="caution">
    <text evidence="2">The sequence shown here is derived from an EMBL/GenBank/DDBJ whole genome shotgun (WGS) entry which is preliminary data.</text>
</comment>
<feature type="transmembrane region" description="Helical" evidence="1">
    <location>
        <begin position="162"/>
        <end position="183"/>
    </location>
</feature>
<keyword evidence="1" id="KW-1133">Transmembrane helix</keyword>
<evidence type="ECO:0000256" key="1">
    <source>
        <dbReference type="SAM" id="Phobius"/>
    </source>
</evidence>
<dbReference type="PANTHER" id="PTHR11328">
    <property type="entry name" value="MAJOR FACILITATOR SUPERFAMILY DOMAIN-CONTAINING PROTEIN"/>
    <property type="match status" value="1"/>
</dbReference>
<dbReference type="EMBL" id="JAOQKC010000011">
    <property type="protein sequence ID" value="MCU6697189.1"/>
    <property type="molecule type" value="Genomic_DNA"/>
</dbReference>
<feature type="transmembrane region" description="Helical" evidence="1">
    <location>
        <begin position="306"/>
        <end position="324"/>
    </location>
</feature>
<accession>A0ABT2RXY8</accession>
<name>A0ABT2RXY8_9FIRM</name>
<feature type="transmembrane region" description="Helical" evidence="1">
    <location>
        <begin position="91"/>
        <end position="112"/>
    </location>
</feature>
<feature type="transmembrane region" description="Helical" evidence="1">
    <location>
        <begin position="394"/>
        <end position="413"/>
    </location>
</feature>
<feature type="transmembrane region" description="Helical" evidence="1">
    <location>
        <begin position="425"/>
        <end position="448"/>
    </location>
</feature>
<dbReference type="InterPro" id="IPR039672">
    <property type="entry name" value="MFS_2"/>
</dbReference>